<dbReference type="InterPro" id="IPR002035">
    <property type="entry name" value="VWF_A"/>
</dbReference>
<protein>
    <submittedName>
        <fullName evidence="4">VWA domain-containing protein</fullName>
    </submittedName>
</protein>
<feature type="coiled-coil region" evidence="1">
    <location>
        <begin position="309"/>
        <end position="343"/>
    </location>
</feature>
<keyword evidence="1" id="KW-0175">Coiled coil</keyword>
<keyword evidence="5" id="KW-1185">Reference proteome</keyword>
<proteinExistence type="predicted"/>
<dbReference type="Gene3D" id="3.40.50.410">
    <property type="entry name" value="von Willebrand factor, type A domain"/>
    <property type="match status" value="1"/>
</dbReference>
<dbReference type="Proteomes" id="UP000654482">
    <property type="component" value="Unassembled WGS sequence"/>
</dbReference>
<organism evidence="4 5">
    <name type="scientific">Lusitaniella coriacea LEGE 07157</name>
    <dbReference type="NCBI Taxonomy" id="945747"/>
    <lineage>
        <taxon>Bacteria</taxon>
        <taxon>Bacillati</taxon>
        <taxon>Cyanobacteriota</taxon>
        <taxon>Cyanophyceae</taxon>
        <taxon>Spirulinales</taxon>
        <taxon>Lusitaniellaceae</taxon>
        <taxon>Lusitaniella</taxon>
    </lineage>
</organism>
<evidence type="ECO:0000259" key="3">
    <source>
        <dbReference type="SMART" id="SM00327"/>
    </source>
</evidence>
<dbReference type="SMART" id="SM00327">
    <property type="entry name" value="VWA"/>
    <property type="match status" value="1"/>
</dbReference>
<feature type="chain" id="PRO_5035247131" evidence="2">
    <location>
        <begin position="27"/>
        <end position="368"/>
    </location>
</feature>
<dbReference type="InterPro" id="IPR036465">
    <property type="entry name" value="vWFA_dom_sf"/>
</dbReference>
<evidence type="ECO:0000256" key="1">
    <source>
        <dbReference type="SAM" id="Coils"/>
    </source>
</evidence>
<evidence type="ECO:0000313" key="4">
    <source>
        <dbReference type="EMBL" id="MBE9117746.1"/>
    </source>
</evidence>
<sequence length="368" mass="41133">MMKLRQIFFATTLSLGLLLSPSAAFAKAKIQIAILLDSSNSMDGLIDQTRTQLWEIVNALTSVTKDGEIPELEVALYHYGNDHLPSQEGFLTLLNGFTSELDLVSEKLFSIDTNGGQEYAGWVINSALKELNWSAEDENFRVIFIAGNEPFDQGPVDWKDSVETAANRDILVNTIYCGNPESEDRTFWVSGAQAGQGDHFNINHNRTVTFIESPYDADIALWNQRLNETYIPYGIEGEIGQERQQVEDANAGTNIASRGASKASGYYRNASWDLVDALDEERVQLAELTDADLPEAMQGMTLAQKREYVAQRQEERARIQAILRDLNQKRADYVAQQTQANSEGEDTLDSVTIQALRQQLTAKGFEFQ</sequence>
<accession>A0A8J7E1I1</accession>
<dbReference type="EMBL" id="JADEWZ010000029">
    <property type="protein sequence ID" value="MBE9117746.1"/>
    <property type="molecule type" value="Genomic_DNA"/>
</dbReference>
<dbReference type="SUPFAM" id="SSF53300">
    <property type="entry name" value="vWA-like"/>
    <property type="match status" value="1"/>
</dbReference>
<dbReference type="AlphaFoldDB" id="A0A8J7E1I1"/>
<reference evidence="4" key="1">
    <citation type="submission" date="2020-10" db="EMBL/GenBank/DDBJ databases">
        <authorList>
            <person name="Castelo-Branco R."/>
            <person name="Eusebio N."/>
            <person name="Adriana R."/>
            <person name="Vieira A."/>
            <person name="Brugerolle De Fraissinette N."/>
            <person name="Rezende De Castro R."/>
            <person name="Schneider M.P."/>
            <person name="Vasconcelos V."/>
            <person name="Leao P.N."/>
        </authorList>
    </citation>
    <scope>NUCLEOTIDE SEQUENCE</scope>
    <source>
        <strain evidence="4">LEGE 07157</strain>
    </source>
</reference>
<keyword evidence="2" id="KW-0732">Signal</keyword>
<gene>
    <name evidence="4" type="ORF">IQ249_17755</name>
</gene>
<feature type="signal peptide" evidence="2">
    <location>
        <begin position="1"/>
        <end position="26"/>
    </location>
</feature>
<feature type="domain" description="VWFA" evidence="3">
    <location>
        <begin position="29"/>
        <end position="213"/>
    </location>
</feature>
<evidence type="ECO:0000256" key="2">
    <source>
        <dbReference type="SAM" id="SignalP"/>
    </source>
</evidence>
<evidence type="ECO:0000313" key="5">
    <source>
        <dbReference type="Proteomes" id="UP000654482"/>
    </source>
</evidence>
<comment type="caution">
    <text evidence="4">The sequence shown here is derived from an EMBL/GenBank/DDBJ whole genome shotgun (WGS) entry which is preliminary data.</text>
</comment>
<name>A0A8J7E1I1_9CYAN</name>